<keyword evidence="1" id="KW-0812">Transmembrane</keyword>
<sequence>MSLLFFLNYVNIVFLIGFSKLGRQRLGIAFVSCLWALYSASSIIENTDITAYQNAYHRMSGGEFYTWNHDYVFWVLMYVFARAGLSFSLFYFVIVFFINYFIISTAQRYLSDNNKFYAFVAIFVASSSFVFFQNNILRQGLAFAILLPVILGLTRLRIYHFLSLGVHFSSFILIFLRSKKIILAFSIGTVILFFSYSWFSDMFWIAQKTERLMAKDHPVYYLWLFSSLFFLLMLFRGKLDLWLVSLSIFLLALSLMPYVGYRVSFYFQPLILILALEKLRLDKISLIIIFFFSLFISFVVYSHSSVMKLTGYNIMM</sequence>
<dbReference type="Proteomes" id="UP000198500">
    <property type="component" value="Unassembled WGS sequence"/>
</dbReference>
<feature type="transmembrane region" description="Helical" evidence="1">
    <location>
        <begin position="158"/>
        <end position="176"/>
    </location>
</feature>
<feature type="transmembrane region" description="Helical" evidence="1">
    <location>
        <begin position="241"/>
        <end position="263"/>
    </location>
</feature>
<dbReference type="STRING" id="574349.SAMN05443545_10680"/>
<feature type="transmembrane region" description="Helical" evidence="1">
    <location>
        <begin position="284"/>
        <end position="303"/>
    </location>
</feature>
<organism evidence="2 3">
    <name type="scientific">Aidingimonas halophila</name>
    <dbReference type="NCBI Taxonomy" id="574349"/>
    <lineage>
        <taxon>Bacteria</taxon>
        <taxon>Pseudomonadati</taxon>
        <taxon>Pseudomonadota</taxon>
        <taxon>Gammaproteobacteria</taxon>
        <taxon>Oceanospirillales</taxon>
        <taxon>Halomonadaceae</taxon>
        <taxon>Aidingimonas</taxon>
    </lineage>
</organism>
<keyword evidence="1" id="KW-0472">Membrane</keyword>
<feature type="transmembrane region" description="Helical" evidence="1">
    <location>
        <begin position="26"/>
        <end position="44"/>
    </location>
</feature>
<name>A0A1H3CQM3_9GAMM</name>
<keyword evidence="1" id="KW-1133">Transmembrane helix</keyword>
<feature type="transmembrane region" description="Helical" evidence="1">
    <location>
        <begin position="6"/>
        <end position="21"/>
    </location>
</feature>
<accession>A0A1H3CQM3</accession>
<keyword evidence="3" id="KW-1185">Reference proteome</keyword>
<dbReference type="InterPro" id="IPR049458">
    <property type="entry name" value="EpsG-like"/>
</dbReference>
<proteinExistence type="predicted"/>
<reference evidence="2 3" key="1">
    <citation type="submission" date="2016-10" db="EMBL/GenBank/DDBJ databases">
        <authorList>
            <person name="de Groot N.N."/>
        </authorList>
    </citation>
    <scope>NUCLEOTIDE SEQUENCE [LARGE SCALE GENOMIC DNA]</scope>
    <source>
        <strain evidence="2 3">DSM 19219</strain>
    </source>
</reference>
<feature type="transmembrane region" description="Helical" evidence="1">
    <location>
        <begin position="218"/>
        <end position="235"/>
    </location>
</feature>
<feature type="transmembrane region" description="Helical" evidence="1">
    <location>
        <begin position="182"/>
        <end position="206"/>
    </location>
</feature>
<dbReference type="RefSeq" id="WP_092570142.1">
    <property type="nucleotide sequence ID" value="NZ_BMXH01000010.1"/>
</dbReference>
<evidence type="ECO:0000256" key="1">
    <source>
        <dbReference type="SAM" id="Phobius"/>
    </source>
</evidence>
<dbReference type="AlphaFoldDB" id="A0A1H3CQM3"/>
<dbReference type="EMBL" id="FNNI01000006">
    <property type="protein sequence ID" value="SDX56447.1"/>
    <property type="molecule type" value="Genomic_DNA"/>
</dbReference>
<gene>
    <name evidence="2" type="ORF">SAMN05443545_10680</name>
</gene>
<protein>
    <submittedName>
        <fullName evidence="2">EpsG family protein</fullName>
    </submittedName>
</protein>
<feature type="transmembrane region" description="Helical" evidence="1">
    <location>
        <begin position="116"/>
        <end position="137"/>
    </location>
</feature>
<feature type="transmembrane region" description="Helical" evidence="1">
    <location>
        <begin position="88"/>
        <end position="110"/>
    </location>
</feature>
<evidence type="ECO:0000313" key="3">
    <source>
        <dbReference type="Proteomes" id="UP000198500"/>
    </source>
</evidence>
<evidence type="ECO:0000313" key="2">
    <source>
        <dbReference type="EMBL" id="SDX56447.1"/>
    </source>
</evidence>
<dbReference type="Pfam" id="PF14897">
    <property type="entry name" value="EpsG"/>
    <property type="match status" value="1"/>
</dbReference>